<evidence type="ECO:0000256" key="1">
    <source>
        <dbReference type="SAM" id="MobiDB-lite"/>
    </source>
</evidence>
<protein>
    <submittedName>
        <fullName evidence="3">Uncharacterized protein</fullName>
    </submittedName>
</protein>
<evidence type="ECO:0000256" key="2">
    <source>
        <dbReference type="SAM" id="Phobius"/>
    </source>
</evidence>
<reference evidence="4" key="1">
    <citation type="submission" date="2019-10" db="EMBL/GenBank/DDBJ databases">
        <title>Complete genome sequence of Corynebacterium urogenitalis DSM 108747, isolated from the genital tract of a cow.</title>
        <authorList>
            <person name="Ruckert C."/>
            <person name="Ballas P."/>
            <person name="Wagener K."/>
            <person name="Drillich M."/>
            <person name="Kaempfer P."/>
            <person name="Busse H.-J."/>
            <person name="Ehling-Schulz M."/>
        </authorList>
    </citation>
    <scope>NUCLEOTIDE SEQUENCE [LARGE SCALE GENOMIC DNA]</scope>
    <source>
        <strain evidence="4">LMM 1652</strain>
    </source>
</reference>
<evidence type="ECO:0000313" key="4">
    <source>
        <dbReference type="Proteomes" id="UP000326711"/>
    </source>
</evidence>
<gene>
    <name evidence="3" type="ORF">CUROG_03135</name>
</gene>
<evidence type="ECO:0000313" key="3">
    <source>
        <dbReference type="EMBL" id="QFQ02010.1"/>
    </source>
</evidence>
<keyword evidence="2" id="KW-1133">Transmembrane helix</keyword>
<dbReference type="KEGG" id="cuo:CUROG_03135"/>
<dbReference type="AlphaFoldDB" id="A0A5J6ZAP6"/>
<feature type="transmembrane region" description="Helical" evidence="2">
    <location>
        <begin position="64"/>
        <end position="82"/>
    </location>
</feature>
<sequence length="183" mass="20553">MSHNQYRDDSVDQRRAEVLGAWSKPSHTSPVAVTGNDGNSSQQLVEQEREERVRKYRPTFPKKIASWLTVGLGALGLISIGLPPQEGITFPVHLAMGLSMAVFFGLPGVYWLLCNNRDSKKIDRWIRSDAAYRDQLAVMSDSDRGLMAKPEEWPNIPKRQWPVVWTIVIIAFIAFSMVAPATT</sequence>
<accession>A0A5J6ZAP6</accession>
<feature type="transmembrane region" description="Helical" evidence="2">
    <location>
        <begin position="163"/>
        <end position="182"/>
    </location>
</feature>
<feature type="region of interest" description="Disordered" evidence="1">
    <location>
        <begin position="17"/>
        <end position="52"/>
    </location>
</feature>
<keyword evidence="2" id="KW-0812">Transmembrane</keyword>
<name>A0A5J6ZAP6_9CORY</name>
<feature type="compositionally biased region" description="Polar residues" evidence="1">
    <location>
        <begin position="25"/>
        <end position="41"/>
    </location>
</feature>
<proteinExistence type="predicted"/>
<organism evidence="3 4">
    <name type="scientific">Corynebacterium urogenitale</name>
    <dbReference type="NCBI Taxonomy" id="2487892"/>
    <lineage>
        <taxon>Bacteria</taxon>
        <taxon>Bacillati</taxon>
        <taxon>Actinomycetota</taxon>
        <taxon>Actinomycetes</taxon>
        <taxon>Mycobacteriales</taxon>
        <taxon>Corynebacteriaceae</taxon>
        <taxon>Corynebacterium</taxon>
    </lineage>
</organism>
<feature type="transmembrane region" description="Helical" evidence="2">
    <location>
        <begin position="94"/>
        <end position="114"/>
    </location>
</feature>
<keyword evidence="4" id="KW-1185">Reference proteome</keyword>
<keyword evidence="2" id="KW-0472">Membrane</keyword>
<dbReference type="Proteomes" id="UP000326711">
    <property type="component" value="Chromosome"/>
</dbReference>
<dbReference type="EMBL" id="CP045032">
    <property type="protein sequence ID" value="QFQ02010.1"/>
    <property type="molecule type" value="Genomic_DNA"/>
</dbReference>